<feature type="region of interest" description="Disordered" evidence="1">
    <location>
        <begin position="27"/>
        <end position="97"/>
    </location>
</feature>
<organism evidence="3 4">
    <name type="scientific">Polypedilum vanderplanki</name>
    <name type="common">Sleeping chironomid midge</name>
    <dbReference type="NCBI Taxonomy" id="319348"/>
    <lineage>
        <taxon>Eukaryota</taxon>
        <taxon>Metazoa</taxon>
        <taxon>Ecdysozoa</taxon>
        <taxon>Arthropoda</taxon>
        <taxon>Hexapoda</taxon>
        <taxon>Insecta</taxon>
        <taxon>Pterygota</taxon>
        <taxon>Neoptera</taxon>
        <taxon>Endopterygota</taxon>
        <taxon>Diptera</taxon>
        <taxon>Nematocera</taxon>
        <taxon>Chironomoidea</taxon>
        <taxon>Chironomidae</taxon>
        <taxon>Chironominae</taxon>
        <taxon>Polypedilum</taxon>
        <taxon>Polypedilum</taxon>
    </lineage>
</organism>
<evidence type="ECO:0000256" key="2">
    <source>
        <dbReference type="SAM" id="SignalP"/>
    </source>
</evidence>
<keyword evidence="4" id="KW-1185">Reference proteome</keyword>
<comment type="caution">
    <text evidence="3">The sequence shown here is derived from an EMBL/GenBank/DDBJ whole genome shotgun (WGS) entry which is preliminary data.</text>
</comment>
<dbReference type="Proteomes" id="UP001107558">
    <property type="component" value="Chromosome 4"/>
</dbReference>
<evidence type="ECO:0000313" key="3">
    <source>
        <dbReference type="EMBL" id="KAG5668444.1"/>
    </source>
</evidence>
<dbReference type="AlphaFoldDB" id="A0A9J6BF03"/>
<evidence type="ECO:0008006" key="5">
    <source>
        <dbReference type="Google" id="ProtNLM"/>
    </source>
</evidence>
<dbReference type="EMBL" id="JADBJN010000004">
    <property type="protein sequence ID" value="KAG5668444.1"/>
    <property type="molecule type" value="Genomic_DNA"/>
</dbReference>
<gene>
    <name evidence="3" type="ORF">PVAND_016384</name>
</gene>
<name>A0A9J6BF03_POLVA</name>
<feature type="compositionally biased region" description="Acidic residues" evidence="1">
    <location>
        <begin position="54"/>
        <end position="65"/>
    </location>
</feature>
<evidence type="ECO:0000256" key="1">
    <source>
        <dbReference type="SAM" id="MobiDB-lite"/>
    </source>
</evidence>
<feature type="signal peptide" evidence="2">
    <location>
        <begin position="1"/>
        <end position="23"/>
    </location>
</feature>
<feature type="compositionally biased region" description="Low complexity" evidence="1">
    <location>
        <begin position="83"/>
        <end position="96"/>
    </location>
</feature>
<feature type="compositionally biased region" description="Acidic residues" evidence="1">
    <location>
        <begin position="27"/>
        <end position="45"/>
    </location>
</feature>
<reference evidence="3" key="1">
    <citation type="submission" date="2021-03" db="EMBL/GenBank/DDBJ databases">
        <title>Chromosome level genome of the anhydrobiotic midge Polypedilum vanderplanki.</title>
        <authorList>
            <person name="Yoshida Y."/>
            <person name="Kikawada T."/>
            <person name="Gusev O."/>
        </authorList>
    </citation>
    <scope>NUCLEOTIDE SEQUENCE</scope>
    <source>
        <strain evidence="3">NIAS01</strain>
        <tissue evidence="3">Whole body or cell culture</tissue>
    </source>
</reference>
<protein>
    <recommendedName>
        <fullName evidence="5">Secreted protein</fullName>
    </recommendedName>
</protein>
<feature type="chain" id="PRO_5039902906" description="Secreted protein" evidence="2">
    <location>
        <begin position="24"/>
        <end position="108"/>
    </location>
</feature>
<accession>A0A9J6BF03</accession>
<sequence length="108" mass="12172">MKFFKISTILLILSITFVQITYQEDIDDYDDDEDDYDDDDDDDLDLEGRNADDLVIEEPLIEDPVPEALKGDPSTEEEEKVDSVSSSSEEPSSSPKKGILTELINLII</sequence>
<proteinExistence type="predicted"/>
<evidence type="ECO:0000313" key="4">
    <source>
        <dbReference type="Proteomes" id="UP001107558"/>
    </source>
</evidence>
<keyword evidence="2" id="KW-0732">Signal</keyword>